<keyword evidence="3" id="KW-1185">Reference proteome</keyword>
<name>Q8SWK7_ENCCU</name>
<dbReference type="KEGG" id="ecu:ECU01_0900"/>
<feature type="chain" id="PRO_5010540035" evidence="1">
    <location>
        <begin position="27"/>
        <end position="146"/>
    </location>
</feature>
<feature type="signal peptide" evidence="1">
    <location>
        <begin position="1"/>
        <end position="26"/>
    </location>
</feature>
<accession>Q8SWK7</accession>
<gene>
    <name evidence="2" type="ordered locus">ECU01_0900</name>
</gene>
<evidence type="ECO:0000256" key="1">
    <source>
        <dbReference type="SAM" id="SignalP"/>
    </source>
</evidence>
<protein>
    <submittedName>
        <fullName evidence="2">Uncharacterized protein</fullName>
    </submittedName>
</protein>
<evidence type="ECO:0000313" key="2">
    <source>
        <dbReference type="EMBL" id="CAD24960.2"/>
    </source>
</evidence>
<evidence type="ECO:0000313" key="3">
    <source>
        <dbReference type="Proteomes" id="UP000000819"/>
    </source>
</evidence>
<dbReference type="InParanoid" id="Q8SWK7"/>
<dbReference type="AlphaFoldDB" id="Q8SWK7"/>
<reference evidence="2 3" key="3">
    <citation type="journal article" date="2009" name="BMC Genomics">
        <title>Identification of transcriptional signals in Encephalitozoon cuniculi widespread among Microsporidia phylum: support for accurate structural genome annotation.</title>
        <authorList>
            <person name="Peyretaillade E."/>
            <person name="Goncalves O."/>
            <person name="Terrat S."/>
            <person name="Dugat-Bony E."/>
            <person name="Wincker P."/>
            <person name="Cornman R.S."/>
            <person name="Evans J.D."/>
            <person name="Delbac F."/>
            <person name="Peyret P."/>
        </authorList>
    </citation>
    <scope>NUCLEOTIDE SEQUENCE [LARGE SCALE GENOMIC DNA]</scope>
    <source>
        <strain evidence="2 3">GB-M1</strain>
    </source>
</reference>
<reference evidence="2 3" key="2">
    <citation type="journal article" date="2001" name="Nature">
        <title>Genome sequence and gene compaction of the eukaryote parasite Encephalitozoon cuniculi.</title>
        <authorList>
            <person name="Katinka M.D."/>
            <person name="Duprat S."/>
            <person name="Cornillot E."/>
            <person name="Metenier G."/>
            <person name="Thomarat F."/>
            <person name="Prensier G."/>
            <person name="Barbe V."/>
            <person name="Peyretaillade E."/>
            <person name="Brottier P."/>
            <person name="Wincker P."/>
            <person name="Delbac F."/>
            <person name="El Alaoui H."/>
            <person name="Peyret P."/>
            <person name="Saurin W."/>
            <person name="Gouy M."/>
            <person name="Weissenbach J."/>
            <person name="Vivares C.P."/>
        </authorList>
    </citation>
    <scope>NUCLEOTIDE SEQUENCE [LARGE SCALE GENOMIC DNA]</scope>
    <source>
        <strain evidence="2 3">GB-M1</strain>
    </source>
</reference>
<dbReference type="RefSeq" id="NP_001402175.1">
    <property type="nucleotide sequence ID" value="NM_001415648.1"/>
</dbReference>
<proteinExistence type="predicted"/>
<dbReference type="OrthoDB" id="2194766at2759"/>
<organism evidence="2 3">
    <name type="scientific">Encephalitozoon cuniculi (strain GB-M1)</name>
    <name type="common">Microsporidian parasite</name>
    <dbReference type="NCBI Taxonomy" id="284813"/>
    <lineage>
        <taxon>Eukaryota</taxon>
        <taxon>Fungi</taxon>
        <taxon>Fungi incertae sedis</taxon>
        <taxon>Microsporidia</taxon>
        <taxon>Unikaryonidae</taxon>
        <taxon>Encephalitozoon</taxon>
    </lineage>
</organism>
<sequence length="146" mass="16033">MNVLGIRISARLAVCLAGGMLEIAVAEKPKESAAVGSKYEISKEPKIINYYLSDDDARALINWCFGVADNLAESYDEINVAVGIIKGSRDKLSEPVRIVGDVFTKFFGDVTEVDLKFFRDLFKLVLVKLINTPDIISEVSSSVSQK</sequence>
<dbReference type="Proteomes" id="UP000000819">
    <property type="component" value="Chromosome I"/>
</dbReference>
<dbReference type="GeneID" id="860266"/>
<dbReference type="EMBL" id="AL391737">
    <property type="protein sequence ID" value="CAD24960.2"/>
    <property type="molecule type" value="Genomic_DNA"/>
</dbReference>
<reference evidence="3" key="1">
    <citation type="journal article" date="2001" name="Genome Res.">
        <title>Sequence and analysis of chromosome I of the amitochondriate intracellular parasite Encephalitozoon cuniculi (Microspora).</title>
        <authorList>
            <person name="Peyret P."/>
            <person name="Katinka M.D."/>
            <person name="Duprat S."/>
            <person name="Duffieux F."/>
            <person name="Barbe V."/>
            <person name="Barbazanges M."/>
            <person name="Weissenbach J."/>
            <person name="Saurin W."/>
            <person name="Vivares C.P."/>
        </authorList>
    </citation>
    <scope>NUCLEOTIDE SEQUENCE [LARGE SCALE GENOMIC DNA]</scope>
    <source>
        <strain evidence="3">GB-M1</strain>
    </source>
</reference>
<keyword evidence="1" id="KW-0732">Signal</keyword>
<dbReference type="HOGENOM" id="CLU_1855258_0_0_1"/>